<organism evidence="1 2">
    <name type="scientific">Trichodelitschia bisporula</name>
    <dbReference type="NCBI Taxonomy" id="703511"/>
    <lineage>
        <taxon>Eukaryota</taxon>
        <taxon>Fungi</taxon>
        <taxon>Dikarya</taxon>
        <taxon>Ascomycota</taxon>
        <taxon>Pezizomycotina</taxon>
        <taxon>Dothideomycetes</taxon>
        <taxon>Dothideomycetes incertae sedis</taxon>
        <taxon>Phaeotrichales</taxon>
        <taxon>Phaeotrichaceae</taxon>
        <taxon>Trichodelitschia</taxon>
    </lineage>
</organism>
<protein>
    <submittedName>
        <fullName evidence="1">Uncharacterized protein</fullName>
    </submittedName>
</protein>
<dbReference type="InterPro" id="IPR025332">
    <property type="entry name" value="DUF4238"/>
</dbReference>
<gene>
    <name evidence="1" type="ORF">EJ06DRAFT_453580</name>
</gene>
<keyword evidence="2" id="KW-1185">Reference proteome</keyword>
<name>A0A6G1I5F5_9PEZI</name>
<dbReference type="EMBL" id="ML996689">
    <property type="protein sequence ID" value="KAF2403356.1"/>
    <property type="molecule type" value="Genomic_DNA"/>
</dbReference>
<dbReference type="AlphaFoldDB" id="A0A6G1I5F5"/>
<feature type="non-terminal residue" evidence="1">
    <location>
        <position position="132"/>
    </location>
</feature>
<proteinExistence type="predicted"/>
<evidence type="ECO:0000313" key="1">
    <source>
        <dbReference type="EMBL" id="KAF2403356.1"/>
    </source>
</evidence>
<dbReference type="OrthoDB" id="5340163at2759"/>
<reference evidence="1" key="1">
    <citation type="journal article" date="2020" name="Stud. Mycol.">
        <title>101 Dothideomycetes genomes: a test case for predicting lifestyles and emergence of pathogens.</title>
        <authorList>
            <person name="Haridas S."/>
            <person name="Albert R."/>
            <person name="Binder M."/>
            <person name="Bloem J."/>
            <person name="Labutti K."/>
            <person name="Salamov A."/>
            <person name="Andreopoulos B."/>
            <person name="Baker S."/>
            <person name="Barry K."/>
            <person name="Bills G."/>
            <person name="Bluhm B."/>
            <person name="Cannon C."/>
            <person name="Castanera R."/>
            <person name="Culley D."/>
            <person name="Daum C."/>
            <person name="Ezra D."/>
            <person name="Gonzalez J."/>
            <person name="Henrissat B."/>
            <person name="Kuo A."/>
            <person name="Liang C."/>
            <person name="Lipzen A."/>
            <person name="Lutzoni F."/>
            <person name="Magnuson J."/>
            <person name="Mondo S."/>
            <person name="Nolan M."/>
            <person name="Ohm R."/>
            <person name="Pangilinan J."/>
            <person name="Park H.-J."/>
            <person name="Ramirez L."/>
            <person name="Alfaro M."/>
            <person name="Sun H."/>
            <person name="Tritt A."/>
            <person name="Yoshinaga Y."/>
            <person name="Zwiers L.-H."/>
            <person name="Turgeon B."/>
            <person name="Goodwin S."/>
            <person name="Spatafora J."/>
            <person name="Crous P."/>
            <person name="Grigoriev I."/>
        </authorList>
    </citation>
    <scope>NUCLEOTIDE SEQUENCE</scope>
    <source>
        <strain evidence="1">CBS 262.69</strain>
    </source>
</reference>
<dbReference type="Proteomes" id="UP000799640">
    <property type="component" value="Unassembled WGS sequence"/>
</dbReference>
<dbReference type="Pfam" id="PF14022">
    <property type="entry name" value="DUF4238"/>
    <property type="match status" value="1"/>
</dbReference>
<evidence type="ECO:0000313" key="2">
    <source>
        <dbReference type="Proteomes" id="UP000799640"/>
    </source>
</evidence>
<accession>A0A6G1I5F5</accession>
<sequence length="132" mass="15623">MEYARIKELKNPAHFWSHNIKTFAKIHIDTEGQWEEALRSQMYRPHAEWFIRLFTETFLSFCKPSVEDDEFILTRTACWTSEGSIDSQDHWSYAYHLMVPISPKLMVVLRSNYLPGPRDDPTLCQVKSRVLD</sequence>